<evidence type="ECO:0000259" key="10">
    <source>
        <dbReference type="Pfam" id="PF04290"/>
    </source>
</evidence>
<evidence type="ECO:0000256" key="8">
    <source>
        <dbReference type="ARBA" id="ARBA00038436"/>
    </source>
</evidence>
<dbReference type="AlphaFoldDB" id="K0CBI5"/>
<feature type="transmembrane region" description="Helical" evidence="9">
    <location>
        <begin position="27"/>
        <end position="50"/>
    </location>
</feature>
<keyword evidence="6 9" id="KW-1133">Transmembrane helix</keyword>
<comment type="subcellular location">
    <subcellularLocation>
        <location evidence="1 9">Cell inner membrane</location>
        <topology evidence="1 9">Multi-pass membrane protein</topology>
    </subcellularLocation>
</comment>
<evidence type="ECO:0000256" key="1">
    <source>
        <dbReference type="ARBA" id="ARBA00004429"/>
    </source>
</evidence>
<keyword evidence="4 9" id="KW-0997">Cell inner membrane</keyword>
<accession>K0CBI5</accession>
<dbReference type="Proteomes" id="UP000006286">
    <property type="component" value="Chromosome"/>
</dbReference>
<comment type="similarity">
    <text evidence="8 9">Belongs to the TRAP transporter small permease family.</text>
</comment>
<sequence length="185" mass="20424">MRALLMDGLLNRFVVNRLEPVVRAAGWVARAAVLMLVVLVATNVLLRYVLSWSPVGMQEAEWHLVSPIALLGMAYAVYHRADVRVDFLYERFGPRTREGIDLLASLLTLAVGVLIATLAIPYVMQSYHTGEGSPDPGGLPYRYLLKVFIPLGFALLALQGLIDVLRAGARLFSRAAPEDSREPRP</sequence>
<reference evidence="11 12" key="1">
    <citation type="journal article" date="2012" name="J. Bacteriol.">
        <title>Complete genome sequence of Alcanivorax dieselolei type strain B5.</title>
        <authorList>
            <person name="Lai Q."/>
            <person name="Li W."/>
            <person name="Shao Z."/>
        </authorList>
    </citation>
    <scope>NUCLEOTIDE SEQUENCE [LARGE SCALE GENOMIC DNA]</scope>
    <source>
        <strain evidence="12">DSM 16502 / CGMCC 1.3690 / B-5</strain>
    </source>
</reference>
<evidence type="ECO:0000313" key="11">
    <source>
        <dbReference type="EMBL" id="AFT70929.1"/>
    </source>
</evidence>
<feature type="domain" description="Tripartite ATP-independent periplasmic transporters DctQ component" evidence="10">
    <location>
        <begin position="36"/>
        <end position="167"/>
    </location>
</feature>
<evidence type="ECO:0000256" key="3">
    <source>
        <dbReference type="ARBA" id="ARBA00022475"/>
    </source>
</evidence>
<dbReference type="PATRIC" id="fig|930169.3.peg.2626"/>
<dbReference type="EMBL" id="CP003466">
    <property type="protein sequence ID" value="AFT70929.1"/>
    <property type="molecule type" value="Genomic_DNA"/>
</dbReference>
<evidence type="ECO:0000256" key="6">
    <source>
        <dbReference type="ARBA" id="ARBA00022989"/>
    </source>
</evidence>
<dbReference type="KEGG" id="adi:B5T_02659"/>
<dbReference type="InterPro" id="IPR007387">
    <property type="entry name" value="TRAP_DctQ"/>
</dbReference>
<keyword evidence="5 9" id="KW-0812">Transmembrane</keyword>
<dbReference type="STRING" id="930169.B5T_02659"/>
<keyword evidence="12" id="KW-1185">Reference proteome</keyword>
<organism evidence="11 12">
    <name type="scientific">Alcanivorax dieselolei (strain DSM 16502 / CGMCC 1.3690 / MCCC 1A00001 / B-5)</name>
    <name type="common">Alloalcanivorax dieselolei</name>
    <dbReference type="NCBI Taxonomy" id="930169"/>
    <lineage>
        <taxon>Bacteria</taxon>
        <taxon>Pseudomonadati</taxon>
        <taxon>Pseudomonadota</taxon>
        <taxon>Gammaproteobacteria</taxon>
        <taxon>Oceanospirillales</taxon>
        <taxon>Alcanivoracaceae</taxon>
        <taxon>Alloalcanivorax</taxon>
    </lineage>
</organism>
<gene>
    <name evidence="11" type="ordered locus">B5T_02659</name>
</gene>
<keyword evidence="2 9" id="KW-0813">Transport</keyword>
<evidence type="ECO:0000256" key="4">
    <source>
        <dbReference type="ARBA" id="ARBA00022519"/>
    </source>
</evidence>
<keyword evidence="7 9" id="KW-0472">Membrane</keyword>
<feature type="transmembrane region" description="Helical" evidence="9">
    <location>
        <begin position="143"/>
        <end position="165"/>
    </location>
</feature>
<dbReference type="PANTHER" id="PTHR35011:SF4">
    <property type="entry name" value="SLL1102 PROTEIN"/>
    <property type="match status" value="1"/>
</dbReference>
<keyword evidence="3" id="KW-1003">Cell membrane</keyword>
<comment type="function">
    <text evidence="9">Part of the tripartite ATP-independent periplasmic (TRAP) transport system.</text>
</comment>
<dbReference type="eggNOG" id="COG4665">
    <property type="taxonomic scope" value="Bacteria"/>
</dbReference>
<dbReference type="InterPro" id="IPR055348">
    <property type="entry name" value="DctQ"/>
</dbReference>
<dbReference type="GO" id="GO:0005886">
    <property type="term" value="C:plasma membrane"/>
    <property type="evidence" value="ECO:0007669"/>
    <property type="project" value="UniProtKB-SubCell"/>
</dbReference>
<feature type="transmembrane region" description="Helical" evidence="9">
    <location>
        <begin position="62"/>
        <end position="81"/>
    </location>
</feature>
<dbReference type="GO" id="GO:0022857">
    <property type="term" value="F:transmembrane transporter activity"/>
    <property type="evidence" value="ECO:0007669"/>
    <property type="project" value="UniProtKB-UniRule"/>
</dbReference>
<name>K0CBI5_ALCDB</name>
<dbReference type="Pfam" id="PF04290">
    <property type="entry name" value="DctQ"/>
    <property type="match status" value="1"/>
</dbReference>
<comment type="subunit">
    <text evidence="9">The complex comprises the extracytoplasmic solute receptor protein and the two transmembrane proteins.</text>
</comment>
<feature type="transmembrane region" description="Helical" evidence="9">
    <location>
        <begin position="102"/>
        <end position="123"/>
    </location>
</feature>
<evidence type="ECO:0000313" key="12">
    <source>
        <dbReference type="Proteomes" id="UP000006286"/>
    </source>
</evidence>
<protein>
    <recommendedName>
        <fullName evidence="9">TRAP transporter small permease protein</fullName>
    </recommendedName>
</protein>
<evidence type="ECO:0000256" key="9">
    <source>
        <dbReference type="RuleBase" id="RU369079"/>
    </source>
</evidence>
<dbReference type="PANTHER" id="PTHR35011">
    <property type="entry name" value="2,3-DIKETO-L-GULONATE TRAP TRANSPORTER SMALL PERMEASE PROTEIN YIAM"/>
    <property type="match status" value="1"/>
</dbReference>
<dbReference type="HOGENOM" id="CLU_086356_2_2_6"/>
<evidence type="ECO:0000256" key="5">
    <source>
        <dbReference type="ARBA" id="ARBA00022692"/>
    </source>
</evidence>
<evidence type="ECO:0000256" key="2">
    <source>
        <dbReference type="ARBA" id="ARBA00022448"/>
    </source>
</evidence>
<evidence type="ECO:0000256" key="7">
    <source>
        <dbReference type="ARBA" id="ARBA00023136"/>
    </source>
</evidence>
<proteinExistence type="inferred from homology"/>